<dbReference type="Gene3D" id="1.25.10.10">
    <property type="entry name" value="Leucine-rich Repeat Variant"/>
    <property type="match status" value="1"/>
</dbReference>
<keyword evidence="2" id="KW-1185">Reference proteome</keyword>
<gene>
    <name evidence="1" type="ORF">Nepgr_027565</name>
</gene>
<accession>A0AAD3Y1B6</accession>
<dbReference type="Proteomes" id="UP001279734">
    <property type="component" value="Unassembled WGS sequence"/>
</dbReference>
<dbReference type="InterPro" id="IPR011989">
    <property type="entry name" value="ARM-like"/>
</dbReference>
<dbReference type="AlphaFoldDB" id="A0AAD3Y1B6"/>
<protein>
    <submittedName>
        <fullName evidence="1">Uncharacterized protein</fullName>
    </submittedName>
</protein>
<name>A0AAD3Y1B6_NEPGR</name>
<sequence length="131" mass="14518">MRTSFKEAGAIKFLVQLLDHKNDVVRLAVTNALQKLSIREDLLDSVLIAQLVEILKTLSPTLQRKATSILEFMAFIKLCRVFLVTSDIEFGLVAIFQQKVFNDMGADADGQELRLYAVDIEESGAAISDAS</sequence>
<evidence type="ECO:0000313" key="2">
    <source>
        <dbReference type="Proteomes" id="UP001279734"/>
    </source>
</evidence>
<comment type="caution">
    <text evidence="1">The sequence shown here is derived from an EMBL/GenBank/DDBJ whole genome shotgun (WGS) entry which is preliminary data.</text>
</comment>
<dbReference type="SUPFAM" id="SSF48371">
    <property type="entry name" value="ARM repeat"/>
    <property type="match status" value="1"/>
</dbReference>
<dbReference type="PANTHER" id="PTHR47451:SF1">
    <property type="entry name" value="ARM REPEAT SUPERFAMILY PROTEIN"/>
    <property type="match status" value="1"/>
</dbReference>
<proteinExistence type="predicted"/>
<reference evidence="1" key="1">
    <citation type="submission" date="2023-05" db="EMBL/GenBank/DDBJ databases">
        <title>Nepenthes gracilis genome sequencing.</title>
        <authorList>
            <person name="Fukushima K."/>
        </authorList>
    </citation>
    <scope>NUCLEOTIDE SEQUENCE</scope>
    <source>
        <strain evidence="1">SING2019-196</strain>
    </source>
</reference>
<dbReference type="PANTHER" id="PTHR47451">
    <property type="entry name" value="ARM REPEAT SUPERFAMILY PROTEIN"/>
    <property type="match status" value="1"/>
</dbReference>
<dbReference type="EMBL" id="BSYO01000030">
    <property type="protein sequence ID" value="GMH25722.1"/>
    <property type="molecule type" value="Genomic_DNA"/>
</dbReference>
<dbReference type="InterPro" id="IPR016024">
    <property type="entry name" value="ARM-type_fold"/>
</dbReference>
<evidence type="ECO:0000313" key="1">
    <source>
        <dbReference type="EMBL" id="GMH25722.1"/>
    </source>
</evidence>
<organism evidence="1 2">
    <name type="scientific">Nepenthes gracilis</name>
    <name type="common">Slender pitcher plant</name>
    <dbReference type="NCBI Taxonomy" id="150966"/>
    <lineage>
        <taxon>Eukaryota</taxon>
        <taxon>Viridiplantae</taxon>
        <taxon>Streptophyta</taxon>
        <taxon>Embryophyta</taxon>
        <taxon>Tracheophyta</taxon>
        <taxon>Spermatophyta</taxon>
        <taxon>Magnoliopsida</taxon>
        <taxon>eudicotyledons</taxon>
        <taxon>Gunneridae</taxon>
        <taxon>Pentapetalae</taxon>
        <taxon>Caryophyllales</taxon>
        <taxon>Nepenthaceae</taxon>
        <taxon>Nepenthes</taxon>
    </lineage>
</organism>